<name>A0ABR0Q0V3_GOSAR</name>
<dbReference type="Pfam" id="PF03372">
    <property type="entry name" value="Exo_endo_phos"/>
    <property type="match status" value="1"/>
</dbReference>
<dbReference type="Gene3D" id="3.60.10.10">
    <property type="entry name" value="Endonuclease/exonuclease/phosphatase"/>
    <property type="match status" value="1"/>
</dbReference>
<comment type="caution">
    <text evidence="2">The sequence shown here is derived from an EMBL/GenBank/DDBJ whole genome shotgun (WGS) entry which is preliminary data.</text>
</comment>
<dbReference type="InterPro" id="IPR036691">
    <property type="entry name" value="Endo/exonu/phosph_ase_sf"/>
</dbReference>
<organism evidence="2 3">
    <name type="scientific">Gossypium arboreum</name>
    <name type="common">Tree cotton</name>
    <name type="synonym">Gossypium nanking</name>
    <dbReference type="NCBI Taxonomy" id="29729"/>
    <lineage>
        <taxon>Eukaryota</taxon>
        <taxon>Viridiplantae</taxon>
        <taxon>Streptophyta</taxon>
        <taxon>Embryophyta</taxon>
        <taxon>Tracheophyta</taxon>
        <taxon>Spermatophyta</taxon>
        <taxon>Magnoliopsida</taxon>
        <taxon>eudicotyledons</taxon>
        <taxon>Gunneridae</taxon>
        <taxon>Pentapetalae</taxon>
        <taxon>rosids</taxon>
        <taxon>malvids</taxon>
        <taxon>Malvales</taxon>
        <taxon>Malvaceae</taxon>
        <taxon>Malvoideae</taxon>
        <taxon>Gossypium</taxon>
    </lineage>
</organism>
<reference evidence="2 3" key="1">
    <citation type="submission" date="2023-03" db="EMBL/GenBank/DDBJ databases">
        <title>WGS of Gossypium arboreum.</title>
        <authorList>
            <person name="Yu D."/>
        </authorList>
    </citation>
    <scope>NUCLEOTIDE SEQUENCE [LARGE SCALE GENOMIC DNA]</scope>
    <source>
        <tissue evidence="2">Leaf</tissue>
    </source>
</reference>
<dbReference type="EMBL" id="JARKNE010000005">
    <property type="protein sequence ID" value="KAK5832945.1"/>
    <property type="molecule type" value="Genomic_DNA"/>
</dbReference>
<sequence>MSLKKHQMRIMVKTLRRKEEWMKNNLGRGWWWSANNVGTHDRGLKRRMLPVTRRTKSSGFKAFFWNCQGCGHPRFCNFIKEYKCEFEPDLLALFETRISGSKADSVVATMRFDNSFKVEATGFSGGIWLFWNDNLGGDILKFNSQFVHMRIQIRQNHSSFLCTTVYASPQWDLREVLWDKLEAITVDVEEPWIMAGDFNVILSCEEMRGFYVHLEYEESLSKA</sequence>
<evidence type="ECO:0000313" key="2">
    <source>
        <dbReference type="EMBL" id="KAK5832945.1"/>
    </source>
</evidence>
<keyword evidence="3" id="KW-1185">Reference proteome</keyword>
<accession>A0ABR0Q0V3</accession>
<protein>
    <recommendedName>
        <fullName evidence="1">Endonuclease/exonuclease/phosphatase domain-containing protein</fullName>
    </recommendedName>
</protein>
<gene>
    <name evidence="2" type="ORF">PVK06_016753</name>
</gene>
<dbReference type="SUPFAM" id="SSF56219">
    <property type="entry name" value="DNase I-like"/>
    <property type="match status" value="1"/>
</dbReference>
<evidence type="ECO:0000259" key="1">
    <source>
        <dbReference type="Pfam" id="PF03372"/>
    </source>
</evidence>
<proteinExistence type="predicted"/>
<dbReference type="PANTHER" id="PTHR35218:SF9">
    <property type="entry name" value="ENDONUCLEASE_EXONUCLEASE_PHOSPHATASE DOMAIN-CONTAINING PROTEIN"/>
    <property type="match status" value="1"/>
</dbReference>
<dbReference type="Proteomes" id="UP001358586">
    <property type="component" value="Chromosome 5"/>
</dbReference>
<dbReference type="InterPro" id="IPR005135">
    <property type="entry name" value="Endo/exonuclease/phosphatase"/>
</dbReference>
<dbReference type="PANTHER" id="PTHR35218">
    <property type="entry name" value="RNASE H DOMAIN-CONTAINING PROTEIN"/>
    <property type="match status" value="1"/>
</dbReference>
<feature type="domain" description="Endonuclease/exonuclease/phosphatase" evidence="1">
    <location>
        <begin position="65"/>
        <end position="210"/>
    </location>
</feature>
<evidence type="ECO:0000313" key="3">
    <source>
        <dbReference type="Proteomes" id="UP001358586"/>
    </source>
</evidence>